<dbReference type="PROSITE" id="PS50977">
    <property type="entry name" value="HTH_TETR_2"/>
    <property type="match status" value="1"/>
</dbReference>
<feature type="domain" description="HTH tetR-type" evidence="6">
    <location>
        <begin position="4"/>
        <end position="64"/>
    </location>
</feature>
<evidence type="ECO:0000256" key="4">
    <source>
        <dbReference type="ARBA" id="ARBA00023163"/>
    </source>
</evidence>
<dbReference type="Pfam" id="PF00440">
    <property type="entry name" value="TetR_N"/>
    <property type="match status" value="1"/>
</dbReference>
<dbReference type="InterPro" id="IPR023772">
    <property type="entry name" value="DNA-bd_HTH_TetR-type_CS"/>
</dbReference>
<keyword evidence="2" id="KW-0805">Transcription regulation</keyword>
<name>A0A4P6FEP2_9MICO</name>
<dbReference type="Gene3D" id="1.10.357.10">
    <property type="entry name" value="Tetracycline Repressor, domain 2"/>
    <property type="match status" value="1"/>
</dbReference>
<dbReference type="SUPFAM" id="SSF48498">
    <property type="entry name" value="Tetracyclin repressor-like, C-terminal domain"/>
    <property type="match status" value="1"/>
</dbReference>
<dbReference type="InterPro" id="IPR001647">
    <property type="entry name" value="HTH_TetR"/>
</dbReference>
<accession>A0A4P6FEP2</accession>
<dbReference type="PROSITE" id="PS01081">
    <property type="entry name" value="HTH_TETR_1"/>
    <property type="match status" value="1"/>
</dbReference>
<dbReference type="InterPro" id="IPR050109">
    <property type="entry name" value="HTH-type_TetR-like_transc_reg"/>
</dbReference>
<evidence type="ECO:0000313" key="7">
    <source>
        <dbReference type="EMBL" id="QAY72177.1"/>
    </source>
</evidence>
<evidence type="ECO:0000259" key="6">
    <source>
        <dbReference type="PROSITE" id="PS50977"/>
    </source>
</evidence>
<dbReference type="PANTHER" id="PTHR30055:SF175">
    <property type="entry name" value="HTH-TYPE TRANSCRIPTIONAL REPRESSOR KSTR2"/>
    <property type="match status" value="1"/>
</dbReference>
<dbReference type="PRINTS" id="PR00455">
    <property type="entry name" value="HTHTETR"/>
</dbReference>
<gene>
    <name evidence="7" type="ORF">ET445_01310</name>
</gene>
<evidence type="ECO:0000256" key="1">
    <source>
        <dbReference type="ARBA" id="ARBA00022491"/>
    </source>
</evidence>
<dbReference type="AlphaFoldDB" id="A0A4P6FEP2"/>
<dbReference type="RefSeq" id="WP_129188127.1">
    <property type="nucleotide sequence ID" value="NZ_CP035491.1"/>
</dbReference>
<dbReference type="OrthoDB" id="3237195at2"/>
<dbReference type="EMBL" id="CP035491">
    <property type="protein sequence ID" value="QAY72177.1"/>
    <property type="molecule type" value="Genomic_DNA"/>
</dbReference>
<keyword evidence="8" id="KW-1185">Reference proteome</keyword>
<proteinExistence type="predicted"/>
<keyword evidence="3 5" id="KW-0238">DNA-binding</keyword>
<sequence>MTRGDVAGSITRAAVELFAAQGYAPTSVAQIVAAAGVTKGAMYHYFQSKDDLLFGIYDRILALQQERLDAIVERGGDVEDVLRAVCEDVLMTSIEHLDEGIVFFQSQHLLSPERRAEVARRRRSYHDAFAAILRRGRTEGRFRSDVPEALLVAHFFSDVHYLAQWYSPEGPQSADTVAGELAELYLASLRPTPAVE</sequence>
<evidence type="ECO:0000313" key="8">
    <source>
        <dbReference type="Proteomes" id="UP000291259"/>
    </source>
</evidence>
<dbReference type="PANTHER" id="PTHR30055">
    <property type="entry name" value="HTH-TYPE TRANSCRIPTIONAL REGULATOR RUTR"/>
    <property type="match status" value="1"/>
</dbReference>
<feature type="DNA-binding region" description="H-T-H motif" evidence="5">
    <location>
        <begin position="27"/>
        <end position="46"/>
    </location>
</feature>
<evidence type="ECO:0000256" key="2">
    <source>
        <dbReference type="ARBA" id="ARBA00023015"/>
    </source>
</evidence>
<dbReference type="Proteomes" id="UP000291259">
    <property type="component" value="Chromosome"/>
</dbReference>
<keyword evidence="4" id="KW-0804">Transcription</keyword>
<reference evidence="7 8" key="1">
    <citation type="submission" date="2019-01" db="EMBL/GenBank/DDBJ databases">
        <title>Genome sequencing of strain FW100M-8.</title>
        <authorList>
            <person name="Heo J."/>
            <person name="Kim S.-J."/>
            <person name="Kim J.-S."/>
            <person name="Hong S.-B."/>
            <person name="Kwon S.-W."/>
        </authorList>
    </citation>
    <scope>NUCLEOTIDE SEQUENCE [LARGE SCALE GENOMIC DNA]</scope>
    <source>
        <strain evidence="7 8">FW100M-8</strain>
    </source>
</reference>
<dbReference type="InterPro" id="IPR009057">
    <property type="entry name" value="Homeodomain-like_sf"/>
</dbReference>
<keyword evidence="1" id="KW-0678">Repressor</keyword>
<evidence type="ECO:0000256" key="5">
    <source>
        <dbReference type="PROSITE-ProRule" id="PRU00335"/>
    </source>
</evidence>
<evidence type="ECO:0000256" key="3">
    <source>
        <dbReference type="ARBA" id="ARBA00023125"/>
    </source>
</evidence>
<dbReference type="InterPro" id="IPR041490">
    <property type="entry name" value="KstR2_TetR_C"/>
</dbReference>
<dbReference type="SUPFAM" id="SSF46689">
    <property type="entry name" value="Homeodomain-like"/>
    <property type="match status" value="1"/>
</dbReference>
<dbReference type="Pfam" id="PF17932">
    <property type="entry name" value="TetR_C_24"/>
    <property type="match status" value="1"/>
</dbReference>
<protein>
    <submittedName>
        <fullName evidence="7">TetR/AcrR family transcriptional regulator</fullName>
    </submittedName>
</protein>
<dbReference type="GO" id="GO:0003700">
    <property type="term" value="F:DNA-binding transcription factor activity"/>
    <property type="evidence" value="ECO:0007669"/>
    <property type="project" value="TreeGrafter"/>
</dbReference>
<dbReference type="InterPro" id="IPR036271">
    <property type="entry name" value="Tet_transcr_reg_TetR-rel_C_sf"/>
</dbReference>
<dbReference type="KEGG" id="agf:ET445_01310"/>
<dbReference type="Gene3D" id="1.10.10.60">
    <property type="entry name" value="Homeodomain-like"/>
    <property type="match status" value="1"/>
</dbReference>
<organism evidence="7 8">
    <name type="scientific">Agromyces protaetiae</name>
    <dbReference type="NCBI Taxonomy" id="2509455"/>
    <lineage>
        <taxon>Bacteria</taxon>
        <taxon>Bacillati</taxon>
        <taxon>Actinomycetota</taxon>
        <taxon>Actinomycetes</taxon>
        <taxon>Micrococcales</taxon>
        <taxon>Microbacteriaceae</taxon>
        <taxon>Agromyces</taxon>
    </lineage>
</organism>
<dbReference type="GO" id="GO:0000976">
    <property type="term" value="F:transcription cis-regulatory region binding"/>
    <property type="evidence" value="ECO:0007669"/>
    <property type="project" value="TreeGrafter"/>
</dbReference>